<keyword evidence="4" id="KW-1185">Reference proteome</keyword>
<dbReference type="AlphaFoldDB" id="A0ABD3W8P5"/>
<dbReference type="SUPFAM" id="SSF49265">
    <property type="entry name" value="Fibronectin type III"/>
    <property type="match status" value="1"/>
</dbReference>
<evidence type="ECO:0000313" key="4">
    <source>
        <dbReference type="Proteomes" id="UP001634394"/>
    </source>
</evidence>
<protein>
    <recommendedName>
        <fullName evidence="5">Fibronectin type-III domain-containing protein</fullName>
    </recommendedName>
</protein>
<evidence type="ECO:0000313" key="3">
    <source>
        <dbReference type="EMBL" id="KAL3869613.1"/>
    </source>
</evidence>
<reference evidence="3 4" key="1">
    <citation type="submission" date="2024-11" db="EMBL/GenBank/DDBJ databases">
        <title>Chromosome-level genome assembly of the freshwater bivalve Anodonta woodiana.</title>
        <authorList>
            <person name="Chen X."/>
        </authorList>
    </citation>
    <scope>NUCLEOTIDE SEQUENCE [LARGE SCALE GENOMIC DNA]</scope>
    <source>
        <strain evidence="3">MN2024</strain>
        <tissue evidence="3">Gills</tissue>
    </source>
</reference>
<keyword evidence="1" id="KW-0812">Transmembrane</keyword>
<gene>
    <name evidence="3" type="ORF">ACJMK2_042280</name>
</gene>
<feature type="chain" id="PRO_5044886974" description="Fibronectin type-III domain-containing protein" evidence="2">
    <location>
        <begin position="28"/>
        <end position="229"/>
    </location>
</feature>
<name>A0ABD3W8P5_SINWO</name>
<accession>A0ABD3W8P5</accession>
<comment type="caution">
    <text evidence="3">The sequence shown here is derived from an EMBL/GenBank/DDBJ whole genome shotgun (WGS) entry which is preliminary data.</text>
</comment>
<feature type="signal peptide" evidence="2">
    <location>
        <begin position="1"/>
        <end position="27"/>
    </location>
</feature>
<evidence type="ECO:0000256" key="1">
    <source>
        <dbReference type="SAM" id="Phobius"/>
    </source>
</evidence>
<keyword evidence="2" id="KW-0732">Signal</keyword>
<organism evidence="3 4">
    <name type="scientific">Sinanodonta woodiana</name>
    <name type="common">Chinese pond mussel</name>
    <name type="synonym">Anodonta woodiana</name>
    <dbReference type="NCBI Taxonomy" id="1069815"/>
    <lineage>
        <taxon>Eukaryota</taxon>
        <taxon>Metazoa</taxon>
        <taxon>Spiralia</taxon>
        <taxon>Lophotrochozoa</taxon>
        <taxon>Mollusca</taxon>
        <taxon>Bivalvia</taxon>
        <taxon>Autobranchia</taxon>
        <taxon>Heteroconchia</taxon>
        <taxon>Palaeoheterodonta</taxon>
        <taxon>Unionida</taxon>
        <taxon>Unionoidea</taxon>
        <taxon>Unionidae</taxon>
        <taxon>Unioninae</taxon>
        <taxon>Sinanodonta</taxon>
    </lineage>
</organism>
<dbReference type="InterPro" id="IPR036116">
    <property type="entry name" value="FN3_sf"/>
</dbReference>
<dbReference type="EMBL" id="JBJQND010000008">
    <property type="protein sequence ID" value="KAL3869613.1"/>
    <property type="molecule type" value="Genomic_DNA"/>
</dbReference>
<dbReference type="Proteomes" id="UP001634394">
    <property type="component" value="Unassembled WGS sequence"/>
</dbReference>
<proteinExistence type="predicted"/>
<keyword evidence="1" id="KW-1133">Transmembrane helix</keyword>
<evidence type="ECO:0008006" key="5">
    <source>
        <dbReference type="Google" id="ProtNLM"/>
    </source>
</evidence>
<keyword evidence="1" id="KW-0472">Membrane</keyword>
<feature type="transmembrane region" description="Helical" evidence="1">
    <location>
        <begin position="164"/>
        <end position="186"/>
    </location>
</feature>
<evidence type="ECO:0000256" key="2">
    <source>
        <dbReference type="SAM" id="SignalP"/>
    </source>
</evidence>
<sequence>MVYVRLSYEMLHKLFVLLACLIPVTIQKPVDIHIIPIQVCMTSVYIRILIAGYPDRIPQCFIAYKAYEGIETVIQNQTFAAEDSFSLTNLNIDTQYELYVTCFQNAKSNILAFKTAQCPTGPPYFNEAAFGPDGYNSTGLRSSDDQPPVMYEDHSVFSRNTIDVILGILLGFAGTVVIIITFYYIWRKYRRRRRMQRYYRSVSTDPFQSLQLRVDGNNSLLLYSQESFT</sequence>